<keyword evidence="3" id="KW-0719">Serine esterase</keyword>
<dbReference type="PANTHER" id="PTHR43142:SF1">
    <property type="entry name" value="CARBOXYLIC ESTER HYDROLASE"/>
    <property type="match status" value="1"/>
</dbReference>
<dbReference type="PROSITE" id="PS00941">
    <property type="entry name" value="CARBOXYLESTERASE_B_2"/>
    <property type="match status" value="1"/>
</dbReference>
<feature type="signal peptide" evidence="8">
    <location>
        <begin position="1"/>
        <end position="20"/>
    </location>
</feature>
<feature type="chain" id="PRO_5005968018" description="Carboxylic ester hydrolase" evidence="8">
    <location>
        <begin position="21"/>
        <end position="577"/>
    </location>
</feature>
<evidence type="ECO:0000313" key="11">
    <source>
        <dbReference type="Proteomes" id="UP000007798"/>
    </source>
</evidence>
<name>B4NNG1_DROWI</name>
<evidence type="ECO:0000256" key="8">
    <source>
        <dbReference type="RuleBase" id="RU361235"/>
    </source>
</evidence>
<evidence type="ECO:0000259" key="9">
    <source>
        <dbReference type="Pfam" id="PF00135"/>
    </source>
</evidence>
<dbReference type="InParanoid" id="B4NNG1"/>
<dbReference type="InterPro" id="IPR029058">
    <property type="entry name" value="AB_hydrolase_fold"/>
</dbReference>
<dbReference type="Proteomes" id="UP000007798">
    <property type="component" value="Unassembled WGS sequence"/>
</dbReference>
<proteinExistence type="inferred from homology"/>
<evidence type="ECO:0000256" key="4">
    <source>
        <dbReference type="ARBA" id="ARBA00022525"/>
    </source>
</evidence>
<protein>
    <recommendedName>
        <fullName evidence="8">Carboxylic ester hydrolase</fullName>
        <ecNumber evidence="8">3.1.1.-</ecNumber>
    </recommendedName>
</protein>
<feature type="domain" description="Carboxylesterase type B" evidence="9">
    <location>
        <begin position="33"/>
        <end position="514"/>
    </location>
</feature>
<dbReference type="Gene3D" id="3.40.50.1820">
    <property type="entry name" value="alpha/beta hydrolase"/>
    <property type="match status" value="1"/>
</dbReference>
<reference evidence="10 11" key="1">
    <citation type="journal article" date="2007" name="Nature">
        <title>Evolution of genes and genomes on the Drosophila phylogeny.</title>
        <authorList>
            <consortium name="Drosophila 12 Genomes Consortium"/>
            <person name="Clark A.G."/>
            <person name="Eisen M.B."/>
            <person name="Smith D.R."/>
            <person name="Bergman C.M."/>
            <person name="Oliver B."/>
            <person name="Markow T.A."/>
            <person name="Kaufman T.C."/>
            <person name="Kellis M."/>
            <person name="Gelbart W."/>
            <person name="Iyer V.N."/>
            <person name="Pollard D.A."/>
            <person name="Sackton T.B."/>
            <person name="Larracuente A.M."/>
            <person name="Singh N.D."/>
            <person name="Abad J.P."/>
            <person name="Abt D.N."/>
            <person name="Adryan B."/>
            <person name="Aguade M."/>
            <person name="Akashi H."/>
            <person name="Anderson W.W."/>
            <person name="Aquadro C.F."/>
            <person name="Ardell D.H."/>
            <person name="Arguello R."/>
            <person name="Artieri C.G."/>
            <person name="Barbash D.A."/>
            <person name="Barker D."/>
            <person name="Barsanti P."/>
            <person name="Batterham P."/>
            <person name="Batzoglou S."/>
            <person name="Begun D."/>
            <person name="Bhutkar A."/>
            <person name="Blanco E."/>
            <person name="Bosak S.A."/>
            <person name="Bradley R.K."/>
            <person name="Brand A.D."/>
            <person name="Brent M.R."/>
            <person name="Brooks A.N."/>
            <person name="Brown R.H."/>
            <person name="Butlin R.K."/>
            <person name="Caggese C."/>
            <person name="Calvi B.R."/>
            <person name="Bernardo de Carvalho A."/>
            <person name="Caspi A."/>
            <person name="Castrezana S."/>
            <person name="Celniker S.E."/>
            <person name="Chang J.L."/>
            <person name="Chapple C."/>
            <person name="Chatterji S."/>
            <person name="Chinwalla A."/>
            <person name="Civetta A."/>
            <person name="Clifton S.W."/>
            <person name="Comeron J.M."/>
            <person name="Costello J.C."/>
            <person name="Coyne J.A."/>
            <person name="Daub J."/>
            <person name="David R.G."/>
            <person name="Delcher A.L."/>
            <person name="Delehaunty K."/>
            <person name="Do C.B."/>
            <person name="Ebling H."/>
            <person name="Edwards K."/>
            <person name="Eickbush T."/>
            <person name="Evans J.D."/>
            <person name="Filipski A."/>
            <person name="Findeiss S."/>
            <person name="Freyhult E."/>
            <person name="Fulton L."/>
            <person name="Fulton R."/>
            <person name="Garcia A.C."/>
            <person name="Gardiner A."/>
            <person name="Garfield D.A."/>
            <person name="Garvin B.E."/>
            <person name="Gibson G."/>
            <person name="Gilbert D."/>
            <person name="Gnerre S."/>
            <person name="Godfrey J."/>
            <person name="Good R."/>
            <person name="Gotea V."/>
            <person name="Gravely B."/>
            <person name="Greenberg A.J."/>
            <person name="Griffiths-Jones S."/>
            <person name="Gross S."/>
            <person name="Guigo R."/>
            <person name="Gustafson E.A."/>
            <person name="Haerty W."/>
            <person name="Hahn M.W."/>
            <person name="Halligan D.L."/>
            <person name="Halpern A.L."/>
            <person name="Halter G.M."/>
            <person name="Han M.V."/>
            <person name="Heger A."/>
            <person name="Hillier L."/>
            <person name="Hinrichs A.S."/>
            <person name="Holmes I."/>
            <person name="Hoskins R.A."/>
            <person name="Hubisz M.J."/>
            <person name="Hultmark D."/>
            <person name="Huntley M.A."/>
            <person name="Jaffe D.B."/>
            <person name="Jagadeeshan S."/>
            <person name="Jeck W.R."/>
            <person name="Johnson J."/>
            <person name="Jones C.D."/>
            <person name="Jordan W.C."/>
            <person name="Karpen G.H."/>
            <person name="Kataoka E."/>
            <person name="Keightley P.D."/>
            <person name="Kheradpour P."/>
            <person name="Kirkness E.F."/>
            <person name="Koerich L.B."/>
            <person name="Kristiansen K."/>
            <person name="Kudrna D."/>
            <person name="Kulathinal R.J."/>
            <person name="Kumar S."/>
            <person name="Kwok R."/>
            <person name="Lander E."/>
            <person name="Langley C.H."/>
            <person name="Lapoint R."/>
            <person name="Lazzaro B.P."/>
            <person name="Lee S.J."/>
            <person name="Levesque L."/>
            <person name="Li R."/>
            <person name="Lin C.F."/>
            <person name="Lin M.F."/>
            <person name="Lindblad-Toh K."/>
            <person name="Llopart A."/>
            <person name="Long M."/>
            <person name="Low L."/>
            <person name="Lozovsky E."/>
            <person name="Lu J."/>
            <person name="Luo M."/>
            <person name="Machado C.A."/>
            <person name="Makalowski W."/>
            <person name="Marzo M."/>
            <person name="Matsuda M."/>
            <person name="Matzkin L."/>
            <person name="McAllister B."/>
            <person name="McBride C.S."/>
            <person name="McKernan B."/>
            <person name="McKernan K."/>
            <person name="Mendez-Lago M."/>
            <person name="Minx P."/>
            <person name="Mollenhauer M.U."/>
            <person name="Montooth K."/>
            <person name="Mount S.M."/>
            <person name="Mu X."/>
            <person name="Myers E."/>
            <person name="Negre B."/>
            <person name="Newfeld S."/>
            <person name="Nielsen R."/>
            <person name="Noor M.A."/>
            <person name="O'Grady P."/>
            <person name="Pachter L."/>
            <person name="Papaceit M."/>
            <person name="Parisi M.J."/>
            <person name="Parisi M."/>
            <person name="Parts L."/>
            <person name="Pedersen J.S."/>
            <person name="Pesole G."/>
            <person name="Phillippy A.M."/>
            <person name="Ponting C.P."/>
            <person name="Pop M."/>
            <person name="Porcelli D."/>
            <person name="Powell J.R."/>
            <person name="Prohaska S."/>
            <person name="Pruitt K."/>
            <person name="Puig M."/>
            <person name="Quesneville H."/>
            <person name="Ram K.R."/>
            <person name="Rand D."/>
            <person name="Rasmussen M.D."/>
            <person name="Reed L.K."/>
            <person name="Reenan R."/>
            <person name="Reily A."/>
            <person name="Remington K.A."/>
            <person name="Rieger T.T."/>
            <person name="Ritchie M.G."/>
            <person name="Robin C."/>
            <person name="Rogers Y.H."/>
            <person name="Rohde C."/>
            <person name="Rozas J."/>
            <person name="Rubenfield M.J."/>
            <person name="Ruiz A."/>
            <person name="Russo S."/>
            <person name="Salzberg S.L."/>
            <person name="Sanchez-Gracia A."/>
            <person name="Saranga D.J."/>
            <person name="Sato H."/>
            <person name="Schaeffer S.W."/>
            <person name="Schatz M.C."/>
            <person name="Schlenke T."/>
            <person name="Schwartz R."/>
            <person name="Segarra C."/>
            <person name="Singh R.S."/>
            <person name="Sirot L."/>
            <person name="Sirota M."/>
            <person name="Sisneros N.B."/>
            <person name="Smith C.D."/>
            <person name="Smith T.F."/>
            <person name="Spieth J."/>
            <person name="Stage D.E."/>
            <person name="Stark A."/>
            <person name="Stephan W."/>
            <person name="Strausberg R.L."/>
            <person name="Strempel S."/>
            <person name="Sturgill D."/>
            <person name="Sutton G."/>
            <person name="Sutton G.G."/>
            <person name="Tao W."/>
            <person name="Teichmann S."/>
            <person name="Tobari Y.N."/>
            <person name="Tomimura Y."/>
            <person name="Tsolas J.M."/>
            <person name="Valente V.L."/>
            <person name="Venter E."/>
            <person name="Venter J.C."/>
            <person name="Vicario S."/>
            <person name="Vieira F.G."/>
            <person name="Vilella A.J."/>
            <person name="Villasante A."/>
            <person name="Walenz B."/>
            <person name="Wang J."/>
            <person name="Wasserman M."/>
            <person name="Watts T."/>
            <person name="Wilson D."/>
            <person name="Wilson R.K."/>
            <person name="Wing R.A."/>
            <person name="Wolfner M.F."/>
            <person name="Wong A."/>
            <person name="Wong G.K."/>
            <person name="Wu C.I."/>
            <person name="Wu G."/>
            <person name="Yamamoto D."/>
            <person name="Yang H.P."/>
            <person name="Yang S.P."/>
            <person name="Yorke J.A."/>
            <person name="Yoshida K."/>
            <person name="Zdobnov E."/>
            <person name="Zhang P."/>
            <person name="Zhang Y."/>
            <person name="Zimin A.V."/>
            <person name="Baldwin J."/>
            <person name="Abdouelleil A."/>
            <person name="Abdulkadir J."/>
            <person name="Abebe A."/>
            <person name="Abera B."/>
            <person name="Abreu J."/>
            <person name="Acer S.C."/>
            <person name="Aftuck L."/>
            <person name="Alexander A."/>
            <person name="An P."/>
            <person name="Anderson E."/>
            <person name="Anderson S."/>
            <person name="Arachi H."/>
            <person name="Azer M."/>
            <person name="Bachantsang P."/>
            <person name="Barry A."/>
            <person name="Bayul T."/>
            <person name="Berlin A."/>
            <person name="Bessette D."/>
            <person name="Bloom T."/>
            <person name="Blye J."/>
            <person name="Boguslavskiy L."/>
            <person name="Bonnet C."/>
            <person name="Boukhgalter B."/>
            <person name="Bourzgui I."/>
            <person name="Brown A."/>
            <person name="Cahill P."/>
            <person name="Channer S."/>
            <person name="Cheshatsang Y."/>
            <person name="Chuda L."/>
            <person name="Citroen M."/>
            <person name="Collymore A."/>
            <person name="Cooke P."/>
            <person name="Costello M."/>
            <person name="D'Aco K."/>
            <person name="Daza R."/>
            <person name="De Haan G."/>
            <person name="DeGray S."/>
            <person name="DeMaso C."/>
            <person name="Dhargay N."/>
            <person name="Dooley K."/>
            <person name="Dooley E."/>
            <person name="Doricent M."/>
            <person name="Dorje P."/>
            <person name="Dorjee K."/>
            <person name="Dupes A."/>
            <person name="Elong R."/>
            <person name="Falk J."/>
            <person name="Farina A."/>
            <person name="Faro S."/>
            <person name="Ferguson D."/>
            <person name="Fisher S."/>
            <person name="Foley C.D."/>
            <person name="Franke A."/>
            <person name="Friedrich D."/>
            <person name="Gadbois L."/>
            <person name="Gearin G."/>
            <person name="Gearin C.R."/>
            <person name="Giannoukos G."/>
            <person name="Goode T."/>
            <person name="Graham J."/>
            <person name="Grandbois E."/>
            <person name="Grewal S."/>
            <person name="Gyaltsen K."/>
            <person name="Hafez N."/>
            <person name="Hagos B."/>
            <person name="Hall J."/>
            <person name="Henson C."/>
            <person name="Hollinger A."/>
            <person name="Honan T."/>
            <person name="Huard M.D."/>
            <person name="Hughes L."/>
            <person name="Hurhula B."/>
            <person name="Husby M.E."/>
            <person name="Kamat A."/>
            <person name="Kanga B."/>
            <person name="Kashin S."/>
            <person name="Khazanovich D."/>
            <person name="Kisner P."/>
            <person name="Lance K."/>
            <person name="Lara M."/>
            <person name="Lee W."/>
            <person name="Lennon N."/>
            <person name="Letendre F."/>
            <person name="LeVine R."/>
            <person name="Lipovsky A."/>
            <person name="Liu X."/>
            <person name="Liu J."/>
            <person name="Liu S."/>
            <person name="Lokyitsang T."/>
            <person name="Lokyitsang Y."/>
            <person name="Lubonja R."/>
            <person name="Lui A."/>
            <person name="MacDonald P."/>
            <person name="Magnisalis V."/>
            <person name="Maru K."/>
            <person name="Matthews C."/>
            <person name="McCusker W."/>
            <person name="McDonough S."/>
            <person name="Mehta T."/>
            <person name="Meldrim J."/>
            <person name="Meneus L."/>
            <person name="Mihai O."/>
            <person name="Mihalev A."/>
            <person name="Mihova T."/>
            <person name="Mittelman R."/>
            <person name="Mlenga V."/>
            <person name="Montmayeur A."/>
            <person name="Mulrain L."/>
            <person name="Navidi A."/>
            <person name="Naylor J."/>
            <person name="Negash T."/>
            <person name="Nguyen T."/>
            <person name="Nguyen N."/>
            <person name="Nicol R."/>
            <person name="Norbu C."/>
            <person name="Norbu N."/>
            <person name="Novod N."/>
            <person name="O'Neill B."/>
            <person name="Osman S."/>
            <person name="Markiewicz E."/>
            <person name="Oyono O.L."/>
            <person name="Patti C."/>
            <person name="Phunkhang P."/>
            <person name="Pierre F."/>
            <person name="Priest M."/>
            <person name="Raghuraman S."/>
            <person name="Rege F."/>
            <person name="Reyes R."/>
            <person name="Rise C."/>
            <person name="Rogov P."/>
            <person name="Ross K."/>
            <person name="Ryan E."/>
            <person name="Settipalli S."/>
            <person name="Shea T."/>
            <person name="Sherpa N."/>
            <person name="Shi L."/>
            <person name="Shih D."/>
            <person name="Sparrow T."/>
            <person name="Spaulding J."/>
            <person name="Stalker J."/>
            <person name="Stange-Thomann N."/>
            <person name="Stavropoulos S."/>
            <person name="Stone C."/>
            <person name="Strader C."/>
            <person name="Tesfaye S."/>
            <person name="Thomson T."/>
            <person name="Thoulutsang Y."/>
            <person name="Thoulutsang D."/>
            <person name="Topham K."/>
            <person name="Topping I."/>
            <person name="Tsamla T."/>
            <person name="Vassiliev H."/>
            <person name="Vo A."/>
            <person name="Wangchuk T."/>
            <person name="Wangdi T."/>
            <person name="Weiand M."/>
            <person name="Wilkinson J."/>
            <person name="Wilson A."/>
            <person name="Yadav S."/>
            <person name="Young G."/>
            <person name="Yu Q."/>
            <person name="Zembek L."/>
            <person name="Zhong D."/>
            <person name="Zimmer A."/>
            <person name="Zwirko Z."/>
            <person name="Jaffe D.B."/>
            <person name="Alvarez P."/>
            <person name="Brockman W."/>
            <person name="Butler J."/>
            <person name="Chin C."/>
            <person name="Gnerre S."/>
            <person name="Grabherr M."/>
            <person name="Kleber M."/>
            <person name="Mauceli E."/>
            <person name="MacCallum I."/>
        </authorList>
    </citation>
    <scope>NUCLEOTIDE SEQUENCE [LARGE SCALE GENOMIC DNA]</scope>
    <source>
        <strain evidence="11">Tucson 14030-0811.24</strain>
    </source>
</reference>
<dbReference type="EC" id="3.1.1.-" evidence="8"/>
<dbReference type="STRING" id="7260.B4NNG1"/>
<dbReference type="GO" id="GO:0052689">
    <property type="term" value="F:carboxylic ester hydrolase activity"/>
    <property type="evidence" value="ECO:0007669"/>
    <property type="project" value="UniProtKB-KW"/>
</dbReference>
<evidence type="ECO:0000256" key="3">
    <source>
        <dbReference type="ARBA" id="ARBA00022487"/>
    </source>
</evidence>
<dbReference type="eggNOG" id="KOG1516">
    <property type="taxonomic scope" value="Eukaryota"/>
</dbReference>
<evidence type="ECO:0000256" key="5">
    <source>
        <dbReference type="ARBA" id="ARBA00022801"/>
    </source>
</evidence>
<keyword evidence="6" id="KW-1015">Disulfide bond</keyword>
<keyword evidence="7" id="KW-0325">Glycoprotein</keyword>
<evidence type="ECO:0000256" key="1">
    <source>
        <dbReference type="ARBA" id="ARBA00004613"/>
    </source>
</evidence>
<evidence type="ECO:0000256" key="2">
    <source>
        <dbReference type="ARBA" id="ARBA00005964"/>
    </source>
</evidence>
<dbReference type="SUPFAM" id="SSF53474">
    <property type="entry name" value="alpha/beta-Hydrolases"/>
    <property type="match status" value="1"/>
</dbReference>
<organism evidence="10 11">
    <name type="scientific">Drosophila willistoni</name>
    <name type="common">Fruit fly</name>
    <dbReference type="NCBI Taxonomy" id="7260"/>
    <lineage>
        <taxon>Eukaryota</taxon>
        <taxon>Metazoa</taxon>
        <taxon>Ecdysozoa</taxon>
        <taxon>Arthropoda</taxon>
        <taxon>Hexapoda</taxon>
        <taxon>Insecta</taxon>
        <taxon>Pterygota</taxon>
        <taxon>Neoptera</taxon>
        <taxon>Endopterygota</taxon>
        <taxon>Diptera</taxon>
        <taxon>Brachycera</taxon>
        <taxon>Muscomorpha</taxon>
        <taxon>Ephydroidea</taxon>
        <taxon>Drosophilidae</taxon>
        <taxon>Drosophila</taxon>
        <taxon>Sophophora</taxon>
    </lineage>
</organism>
<keyword evidence="5 8" id="KW-0378">Hydrolase</keyword>
<dbReference type="PANTHER" id="PTHR43142">
    <property type="entry name" value="CARBOXYLIC ESTER HYDROLASE"/>
    <property type="match status" value="1"/>
</dbReference>
<dbReference type="AlphaFoldDB" id="B4NNG1"/>
<dbReference type="GO" id="GO:0005576">
    <property type="term" value="C:extracellular region"/>
    <property type="evidence" value="ECO:0007669"/>
    <property type="project" value="UniProtKB-SubCell"/>
</dbReference>
<evidence type="ECO:0000256" key="7">
    <source>
        <dbReference type="ARBA" id="ARBA00023180"/>
    </source>
</evidence>
<dbReference type="SMR" id="B4NNG1"/>
<keyword evidence="8" id="KW-0732">Signal</keyword>
<dbReference type="InterPro" id="IPR019819">
    <property type="entry name" value="Carboxylesterase_B_CS"/>
</dbReference>
<keyword evidence="11" id="KW-1185">Reference proteome</keyword>
<dbReference type="Pfam" id="PF00135">
    <property type="entry name" value="COesterase"/>
    <property type="match status" value="1"/>
</dbReference>
<keyword evidence="4" id="KW-0964">Secreted</keyword>
<dbReference type="InterPro" id="IPR002018">
    <property type="entry name" value="CarbesteraseB"/>
</dbReference>
<sequence>MFKSHLYVVYICLCLAFVSALGDYDPLVVCPPKVGCIRGTHMNGYQTQSFQAFMGIPYAEPPVGPLRFMSPQDKPKWRGTYNATMAKMDCIQKNYLLPTPIIYGEEDCLYLNVYRPEVRSGTLPVMVYIHGGGFFSGSAGPYITGPEYFMDTQEVILVTMAYRLGPLGFLSTGHSDMPGNFGLKDQTLALRWVRYNIASFGGNRNKVTIFGQSAGGVSTHMHLLSPLSNNLFQRVISMSGTANVPFAITNQPEEQARKIAELCGIQNADLLLTSEITEALRKVDVLKLINAGDGLKYWDVDPLTNFRPVVEPPGKDAFLTASPEALIKRHDYQKRPWLIGTVPDEGAVRVVNIIHNGTLLHQFNDRFEYLFEALLEWPTWFSPRTTKDKTDSVVFEYLQNVNHINSRTRQGFMDTITDRGFKHSLYDAIRWYVAHSPSGRFPVYIYRFNYKGPYSYASLYTQANVTGTYGVVHCDDLIYLFRSPILFPDFPKDSRDAKVIEWFVRYFVNFAKYGYMVDAPPIKYCEANVLESQPDGICEYHEFVNDMYNPSGFELRVNTEFPTKRVRLWQELLDERA</sequence>
<comment type="subcellular location">
    <subcellularLocation>
        <location evidence="1">Secreted</location>
    </subcellularLocation>
</comment>
<dbReference type="PROSITE" id="PS00122">
    <property type="entry name" value="CARBOXYLESTERASE_B_1"/>
    <property type="match status" value="1"/>
</dbReference>
<comment type="similarity">
    <text evidence="2 8">Belongs to the type-B carboxylesterase/lipase family.</text>
</comment>
<accession>B4NNG1</accession>
<dbReference type="OrthoDB" id="19653at2759"/>
<evidence type="ECO:0000313" key="10">
    <source>
        <dbReference type="EMBL" id="EDW85900.2"/>
    </source>
</evidence>
<dbReference type="EMBL" id="CH964282">
    <property type="protein sequence ID" value="EDW85900.2"/>
    <property type="molecule type" value="Genomic_DNA"/>
</dbReference>
<dbReference type="InterPro" id="IPR019826">
    <property type="entry name" value="Carboxylesterase_B_AS"/>
</dbReference>
<dbReference type="ESTHER" id="drowi-b4nng1">
    <property type="family name" value="Juvenile_hormone_esterase"/>
</dbReference>
<dbReference type="HOGENOM" id="CLU_006586_13_2_1"/>
<evidence type="ECO:0000256" key="6">
    <source>
        <dbReference type="ARBA" id="ARBA00023157"/>
    </source>
</evidence>
<gene>
    <name evidence="10" type="primary">Dwil\GK22895</name>
    <name evidence="10" type="ORF">Dwil_GK22895</name>
</gene>